<evidence type="ECO:0000313" key="2">
    <source>
        <dbReference type="EMBL" id="KAH0808104.1"/>
    </source>
</evidence>
<feature type="compositionally biased region" description="Basic and acidic residues" evidence="1">
    <location>
        <begin position="15"/>
        <end position="25"/>
    </location>
</feature>
<reference evidence="2" key="1">
    <citation type="journal article" date="2020" name="J Insects Food Feed">
        <title>The yellow mealworm (Tenebrio molitor) genome: a resource for the emerging insects as food and feed industry.</title>
        <authorList>
            <person name="Eriksson T."/>
            <person name="Andere A."/>
            <person name="Kelstrup H."/>
            <person name="Emery V."/>
            <person name="Picard C."/>
        </authorList>
    </citation>
    <scope>NUCLEOTIDE SEQUENCE</scope>
    <source>
        <strain evidence="2">Stoneville</strain>
        <tissue evidence="2">Whole head</tissue>
    </source>
</reference>
<evidence type="ECO:0000313" key="3">
    <source>
        <dbReference type="Proteomes" id="UP000719412"/>
    </source>
</evidence>
<feature type="region of interest" description="Disordered" evidence="1">
    <location>
        <begin position="1"/>
        <end position="25"/>
    </location>
</feature>
<dbReference type="EMBL" id="JABDTM020029247">
    <property type="protein sequence ID" value="KAH0808104.1"/>
    <property type="molecule type" value="Genomic_DNA"/>
</dbReference>
<name>A0A8J6L1H0_TENMO</name>
<gene>
    <name evidence="2" type="ORF">GEV33_014687</name>
</gene>
<sequence>MIKDAGRSEGNTGKSGEEEHAGKFREDTGIIMEIKLVSEEIGGDLEEIQEEPKETIAILHGRFVGIQGDSREKQGIPGEMKRDLREIHRKFREDTGIIKEMQLVSKKIRGDLEEIQEEPKEIHCYPEWKIQGDTGRFGGETWNSRTNEKRTKGGRPQAILLVVQYPEDRVGGDFPDTTRTSNNNPSRARSALFKIDRLGVSTVICSQMVGELSLDEQLTPYKFIVPRLVFLPGRFTPRRLPGPAAIRRHLHDPIKPYCKPPPSCVSTTPVTIGFSRDFFEPRQVFERSRAFRPNKERLPADSTNGSHSIYLTD</sequence>
<feature type="region of interest" description="Disordered" evidence="1">
    <location>
        <begin position="291"/>
        <end position="313"/>
    </location>
</feature>
<proteinExistence type="predicted"/>
<organism evidence="2 3">
    <name type="scientific">Tenebrio molitor</name>
    <name type="common">Yellow mealworm beetle</name>
    <dbReference type="NCBI Taxonomy" id="7067"/>
    <lineage>
        <taxon>Eukaryota</taxon>
        <taxon>Metazoa</taxon>
        <taxon>Ecdysozoa</taxon>
        <taxon>Arthropoda</taxon>
        <taxon>Hexapoda</taxon>
        <taxon>Insecta</taxon>
        <taxon>Pterygota</taxon>
        <taxon>Neoptera</taxon>
        <taxon>Endopterygota</taxon>
        <taxon>Coleoptera</taxon>
        <taxon>Polyphaga</taxon>
        <taxon>Cucujiformia</taxon>
        <taxon>Tenebrionidae</taxon>
        <taxon>Tenebrio</taxon>
    </lineage>
</organism>
<keyword evidence="3" id="KW-1185">Reference proteome</keyword>
<comment type="caution">
    <text evidence="2">The sequence shown here is derived from an EMBL/GenBank/DDBJ whole genome shotgun (WGS) entry which is preliminary data.</text>
</comment>
<protein>
    <submittedName>
        <fullName evidence="2">Uncharacterized protein</fullName>
    </submittedName>
</protein>
<evidence type="ECO:0000256" key="1">
    <source>
        <dbReference type="SAM" id="MobiDB-lite"/>
    </source>
</evidence>
<dbReference type="Proteomes" id="UP000719412">
    <property type="component" value="Unassembled WGS sequence"/>
</dbReference>
<dbReference type="AlphaFoldDB" id="A0A8J6L1H0"/>
<feature type="compositionally biased region" description="Polar residues" evidence="1">
    <location>
        <begin position="301"/>
        <end position="313"/>
    </location>
</feature>
<accession>A0A8J6L1H0</accession>
<reference evidence="2" key="2">
    <citation type="submission" date="2021-08" db="EMBL/GenBank/DDBJ databases">
        <authorList>
            <person name="Eriksson T."/>
        </authorList>
    </citation>
    <scope>NUCLEOTIDE SEQUENCE</scope>
    <source>
        <strain evidence="2">Stoneville</strain>
        <tissue evidence="2">Whole head</tissue>
    </source>
</reference>